<dbReference type="PANTHER" id="PTHR12128">
    <property type="entry name" value="DIHYDRODIPICOLINATE SYNTHASE"/>
    <property type="match status" value="1"/>
</dbReference>
<dbReference type="CDD" id="cd00408">
    <property type="entry name" value="DHDPS-like"/>
    <property type="match status" value="1"/>
</dbReference>
<evidence type="ECO:0000259" key="3">
    <source>
        <dbReference type="Pfam" id="PF13088"/>
    </source>
</evidence>
<dbReference type="EMBL" id="DVOT01000170">
    <property type="protein sequence ID" value="HIV28205.1"/>
    <property type="molecule type" value="Genomic_DNA"/>
</dbReference>
<dbReference type="InterPro" id="IPR013785">
    <property type="entry name" value="Aldolase_TIM"/>
</dbReference>
<evidence type="ECO:0000256" key="2">
    <source>
        <dbReference type="ARBA" id="ARBA00023239"/>
    </source>
</evidence>
<dbReference type="SUPFAM" id="SSF51569">
    <property type="entry name" value="Aldolase"/>
    <property type="match status" value="1"/>
</dbReference>
<comment type="similarity">
    <text evidence="1">Belongs to the DapA family.</text>
</comment>
<dbReference type="Pfam" id="PF00701">
    <property type="entry name" value="DHDPS"/>
    <property type="match status" value="1"/>
</dbReference>
<dbReference type="PANTHER" id="PTHR12128:SF66">
    <property type="entry name" value="4-HYDROXY-2-OXOGLUTARATE ALDOLASE, MITOCHONDRIAL"/>
    <property type="match status" value="1"/>
</dbReference>
<dbReference type="Gene3D" id="2.120.10.10">
    <property type="match status" value="1"/>
</dbReference>
<evidence type="ECO:0000313" key="4">
    <source>
        <dbReference type="EMBL" id="HIV28205.1"/>
    </source>
</evidence>
<protein>
    <submittedName>
        <fullName evidence="4">Exo-alpha-sialidase</fullName>
    </submittedName>
</protein>
<dbReference type="InterPro" id="IPR011040">
    <property type="entry name" value="Sialidase"/>
</dbReference>
<evidence type="ECO:0000256" key="1">
    <source>
        <dbReference type="ARBA" id="ARBA00007592"/>
    </source>
</evidence>
<dbReference type="AlphaFoldDB" id="A0A9D1P967"/>
<organism evidence="4 5">
    <name type="scientific">Candidatus Ornithocaccomicrobium faecavium</name>
    <dbReference type="NCBI Taxonomy" id="2840890"/>
    <lineage>
        <taxon>Bacteria</taxon>
        <taxon>Bacillati</taxon>
        <taxon>Bacillota</taxon>
        <taxon>Clostridia</taxon>
        <taxon>Candidatus Ornithocaccomicrobium</taxon>
    </lineage>
</organism>
<accession>A0A9D1P967</accession>
<evidence type="ECO:0000313" key="5">
    <source>
        <dbReference type="Proteomes" id="UP000886884"/>
    </source>
</evidence>
<dbReference type="Proteomes" id="UP000886884">
    <property type="component" value="Unassembled WGS sequence"/>
</dbReference>
<gene>
    <name evidence="4" type="ORF">IAA64_09550</name>
</gene>
<dbReference type="SUPFAM" id="SSF50939">
    <property type="entry name" value="Sialidases"/>
    <property type="match status" value="1"/>
</dbReference>
<dbReference type="CDD" id="cd15482">
    <property type="entry name" value="Sialidase_non-viral"/>
    <property type="match status" value="1"/>
</dbReference>
<dbReference type="InterPro" id="IPR036278">
    <property type="entry name" value="Sialidase_sf"/>
</dbReference>
<sequence length="677" mass="76093">MGKIAKGIWPTMITPFTAENRIDEQALGEMMEWYVKQGCDGVFAVCQSSEMFSLSLRERVSLARRCVELANGRLQVVASGHISDRLEDQLEEIRAIWETGVRAVVLVTNRLAREEESDAVWMQNAQHLLDALPDVTFGMYECPYPYKRLLTKKTMTWMVESGRFAFLKDTSCQAVVIRERLRVIREHTPKGVEPMGLYNANTMTLLESLQDGADGFCGVMGNLHPDLYQWLFQNFRKETVRARDLQAALTLLSSLETHGYPICAKKHMQDAGIRISLATRVAKEDAFCEADQEILRQAEQLETLLRRLYLQGRAYAPRWHSAPSQTFAWRREEKYPASHPLPEGITRQIVHRADEEYPFLHDTGIALLQGKLLCAWYNCSENEIVGETVIRGCWSEDGGKTWGKPELVAKAPAESGLHMVPAIFTEEAGNVYAYITQMCAHDRPVGYVCYRHTNHGWLEDARYAEPFLFNAQPICLPDGRMLSAGRMSAQSGELPWIPCVFVRKACAPAGWEARPLPGPWQYGVYPLLFPETTLLADGMHVTAVTRNDGGEAQVFESVDAGITWSQPQDVGLPVGASKMCGGTLRNGVQYLIYNEKTDPPSRNRLVIALRHGSDTAFKKVYTLFEGEDTQLRAGPMWHYPCAVEFAGKLYISCTSSRVNDVRRDAAIAIIPIDSLVL</sequence>
<reference evidence="4" key="1">
    <citation type="submission" date="2020-10" db="EMBL/GenBank/DDBJ databases">
        <authorList>
            <person name="Gilroy R."/>
        </authorList>
    </citation>
    <scope>NUCLEOTIDE SEQUENCE</scope>
    <source>
        <strain evidence="4">CHK183-6373</strain>
    </source>
</reference>
<feature type="domain" description="Sialidase" evidence="3">
    <location>
        <begin position="370"/>
        <end position="640"/>
    </location>
</feature>
<dbReference type="Pfam" id="PF13088">
    <property type="entry name" value="BNR_2"/>
    <property type="match status" value="1"/>
</dbReference>
<dbReference type="Gene3D" id="3.20.20.70">
    <property type="entry name" value="Aldolase class I"/>
    <property type="match status" value="1"/>
</dbReference>
<dbReference type="SMART" id="SM01130">
    <property type="entry name" value="DHDPS"/>
    <property type="match status" value="1"/>
</dbReference>
<dbReference type="GO" id="GO:0008840">
    <property type="term" value="F:4-hydroxy-tetrahydrodipicolinate synthase activity"/>
    <property type="evidence" value="ECO:0007669"/>
    <property type="project" value="TreeGrafter"/>
</dbReference>
<comment type="caution">
    <text evidence="4">The sequence shown here is derived from an EMBL/GenBank/DDBJ whole genome shotgun (WGS) entry which is preliminary data.</text>
</comment>
<keyword evidence="2" id="KW-0456">Lyase</keyword>
<proteinExistence type="inferred from homology"/>
<dbReference type="InterPro" id="IPR002220">
    <property type="entry name" value="DapA-like"/>
</dbReference>
<reference evidence="4" key="2">
    <citation type="journal article" date="2021" name="PeerJ">
        <title>Extensive microbial diversity within the chicken gut microbiome revealed by metagenomics and culture.</title>
        <authorList>
            <person name="Gilroy R."/>
            <person name="Ravi A."/>
            <person name="Getino M."/>
            <person name="Pursley I."/>
            <person name="Horton D.L."/>
            <person name="Alikhan N.F."/>
            <person name="Baker D."/>
            <person name="Gharbi K."/>
            <person name="Hall N."/>
            <person name="Watson M."/>
            <person name="Adriaenssens E.M."/>
            <person name="Foster-Nyarko E."/>
            <person name="Jarju S."/>
            <person name="Secka A."/>
            <person name="Antonio M."/>
            <person name="Oren A."/>
            <person name="Chaudhuri R.R."/>
            <person name="La Ragione R."/>
            <person name="Hildebrand F."/>
            <person name="Pallen M.J."/>
        </authorList>
    </citation>
    <scope>NUCLEOTIDE SEQUENCE</scope>
    <source>
        <strain evidence="4">CHK183-6373</strain>
    </source>
</reference>
<name>A0A9D1P967_9FIRM</name>